<dbReference type="GO" id="GO:0070733">
    <property type="term" value="F:AMPylase activity"/>
    <property type="evidence" value="ECO:0007669"/>
    <property type="project" value="TreeGrafter"/>
</dbReference>
<dbReference type="PANTHER" id="PTHR32057:SF14">
    <property type="entry name" value="PROTEIN ADENYLYLTRANSFERASE SELO, MITOCHONDRIAL"/>
    <property type="match status" value="1"/>
</dbReference>
<comment type="similarity">
    <text evidence="2">Belongs to the SELO family.</text>
</comment>
<comment type="cofactor">
    <cofactor evidence="1">
        <name>Mg(2+)</name>
        <dbReference type="ChEBI" id="CHEBI:18420"/>
    </cofactor>
</comment>
<accession>A0A383BJ59</accession>
<evidence type="ECO:0000256" key="2">
    <source>
        <dbReference type="ARBA" id="ARBA00009747"/>
    </source>
</evidence>
<keyword evidence="5" id="KW-0479">Metal-binding</keyword>
<gene>
    <name evidence="9" type="ORF">METZ01_LOCUS472818</name>
</gene>
<keyword evidence="3" id="KW-0808">Transferase</keyword>
<dbReference type="AlphaFoldDB" id="A0A383BJ59"/>
<evidence type="ECO:0000256" key="5">
    <source>
        <dbReference type="ARBA" id="ARBA00022723"/>
    </source>
</evidence>
<keyword evidence="4" id="KW-0548">Nucleotidyltransferase</keyword>
<name>A0A383BJ59_9ZZZZ</name>
<organism evidence="9">
    <name type="scientific">marine metagenome</name>
    <dbReference type="NCBI Taxonomy" id="408172"/>
    <lineage>
        <taxon>unclassified sequences</taxon>
        <taxon>metagenomes</taxon>
        <taxon>ecological metagenomes</taxon>
    </lineage>
</organism>
<dbReference type="Pfam" id="PF02696">
    <property type="entry name" value="SelO"/>
    <property type="match status" value="1"/>
</dbReference>
<evidence type="ECO:0008006" key="10">
    <source>
        <dbReference type="Google" id="ProtNLM"/>
    </source>
</evidence>
<keyword evidence="6" id="KW-0547">Nucleotide-binding</keyword>
<dbReference type="GO" id="GO:0005524">
    <property type="term" value="F:ATP binding"/>
    <property type="evidence" value="ECO:0007669"/>
    <property type="project" value="UniProtKB-KW"/>
</dbReference>
<reference evidence="9" key="1">
    <citation type="submission" date="2018-05" db="EMBL/GenBank/DDBJ databases">
        <authorList>
            <person name="Lanie J.A."/>
            <person name="Ng W.-L."/>
            <person name="Kazmierczak K.M."/>
            <person name="Andrzejewski T.M."/>
            <person name="Davidsen T.M."/>
            <person name="Wayne K.J."/>
            <person name="Tettelin H."/>
            <person name="Glass J.I."/>
            <person name="Rusch D."/>
            <person name="Podicherti R."/>
            <person name="Tsui H.-C.T."/>
            <person name="Winkler M.E."/>
        </authorList>
    </citation>
    <scope>NUCLEOTIDE SEQUENCE</scope>
</reference>
<keyword evidence="8" id="KW-0460">Magnesium</keyword>
<dbReference type="GO" id="GO:0046872">
    <property type="term" value="F:metal ion binding"/>
    <property type="evidence" value="ECO:0007669"/>
    <property type="project" value="UniProtKB-KW"/>
</dbReference>
<evidence type="ECO:0000256" key="8">
    <source>
        <dbReference type="ARBA" id="ARBA00022842"/>
    </source>
</evidence>
<protein>
    <recommendedName>
        <fullName evidence="10">Selenoprotein O</fullName>
    </recommendedName>
</protein>
<dbReference type="PANTHER" id="PTHR32057">
    <property type="entry name" value="PROTEIN ADENYLYLTRANSFERASE SELO, MITOCHONDRIAL"/>
    <property type="match status" value="1"/>
</dbReference>
<evidence type="ECO:0000256" key="4">
    <source>
        <dbReference type="ARBA" id="ARBA00022695"/>
    </source>
</evidence>
<proteinExistence type="inferred from homology"/>
<evidence type="ECO:0000256" key="7">
    <source>
        <dbReference type="ARBA" id="ARBA00022840"/>
    </source>
</evidence>
<sequence>MLNLNWRFDNSYARLPEAFFTRLEPMPVKEPKLVLFNHNLASTIGLDVKDIRDRKLAEQFVGNDLPDGATPIAQAYAGHQFGNFTMLGDGRALILGEHIAPDGQRNDIQFKGSGRTPYSRGGDGRAALGPMLREYIISEAMEALGVPTTRSLAVVSTGEPIYREDILRGAVLTRVASSHLRVGTFEYAASRQDLKGLSKLVDYAVVRHYPNLKGRDKSALV</sequence>
<feature type="non-terminal residue" evidence="9">
    <location>
        <position position="221"/>
    </location>
</feature>
<keyword evidence="7" id="KW-0067">ATP-binding</keyword>
<evidence type="ECO:0000256" key="6">
    <source>
        <dbReference type="ARBA" id="ARBA00022741"/>
    </source>
</evidence>
<evidence type="ECO:0000256" key="3">
    <source>
        <dbReference type="ARBA" id="ARBA00022679"/>
    </source>
</evidence>
<dbReference type="InterPro" id="IPR003846">
    <property type="entry name" value="SelO"/>
</dbReference>
<evidence type="ECO:0000256" key="1">
    <source>
        <dbReference type="ARBA" id="ARBA00001946"/>
    </source>
</evidence>
<dbReference type="EMBL" id="UINC01200880">
    <property type="protein sequence ID" value="SVE19964.1"/>
    <property type="molecule type" value="Genomic_DNA"/>
</dbReference>
<evidence type="ECO:0000313" key="9">
    <source>
        <dbReference type="EMBL" id="SVE19964.1"/>
    </source>
</evidence>